<dbReference type="Pfam" id="PF26575">
    <property type="entry name" value="HHO5_N"/>
    <property type="match status" value="1"/>
</dbReference>
<feature type="region of interest" description="Disordered" evidence="6">
    <location>
        <begin position="207"/>
        <end position="258"/>
    </location>
</feature>
<dbReference type="PANTHER" id="PTHR31003:SF3">
    <property type="entry name" value="HOMEODOMAIN-LIKE SUPERFAMILY PROTEIN-RELATED"/>
    <property type="match status" value="1"/>
</dbReference>
<feature type="region of interest" description="Disordered" evidence="6">
    <location>
        <begin position="337"/>
        <end position="398"/>
    </location>
</feature>
<dbReference type="AlphaFoldDB" id="A0A3S3MPD3"/>
<dbReference type="InterPro" id="IPR044787">
    <property type="entry name" value="HHO5-like"/>
</dbReference>
<sequence length="398" mass="44301">MGSLSELSLDFKPSYTPKTISEFLREVSMIGDCSKRLLKIEDFLKCLEEERKKIDAFKRELPLCMLLMNDAIETVKEEEKQCRLLAAAKATPVLEEFMPIQSKIEEDGGSKVEKDCRDKMNWMSSAQLWSDNNDNSNNNIKNKSVDDVKEKTEESERSAIENPFPLCKYQSNEGAFLPFKGFSGFTSSARKEEKEVVPLPGISLLSTEVKNPNADSGSSSLNSKSSSRAAASSSSSAAVNFQSNLQQQQQQAPRKARRCWSPELHRRFVNALQQLGGSQVATPKQIRELMKVDGLTNDEVKSHLQKYRLHTRRLPTSTSVPANQQVIVMGRIWSPHDHYQTSKQSTSQSGSPQGPLQLAGATRGISTTGGDSGEEEDGKSESYSWKGHLPRSGEEETE</sequence>
<dbReference type="InterPro" id="IPR009057">
    <property type="entry name" value="Homeodomain-like_sf"/>
</dbReference>
<evidence type="ECO:0000256" key="1">
    <source>
        <dbReference type="ARBA" id="ARBA00004123"/>
    </source>
</evidence>
<evidence type="ECO:0000256" key="6">
    <source>
        <dbReference type="SAM" id="MobiDB-lite"/>
    </source>
</evidence>
<dbReference type="GO" id="GO:0003700">
    <property type="term" value="F:DNA-binding transcription factor activity"/>
    <property type="evidence" value="ECO:0007669"/>
    <property type="project" value="InterPro"/>
</dbReference>
<dbReference type="Pfam" id="PF00249">
    <property type="entry name" value="Myb_DNA-binding"/>
    <property type="match status" value="1"/>
</dbReference>
<dbReference type="EMBL" id="QPKB01000002">
    <property type="protein sequence ID" value="RWR77301.1"/>
    <property type="molecule type" value="Genomic_DNA"/>
</dbReference>
<evidence type="ECO:0000313" key="8">
    <source>
        <dbReference type="EMBL" id="RWR77301.1"/>
    </source>
</evidence>
<dbReference type="SUPFAM" id="SSF46689">
    <property type="entry name" value="Homeodomain-like"/>
    <property type="match status" value="1"/>
</dbReference>
<accession>A0A3S3MPD3</accession>
<dbReference type="Gene3D" id="1.10.10.60">
    <property type="entry name" value="Homeodomain-like"/>
    <property type="match status" value="1"/>
</dbReference>
<keyword evidence="3" id="KW-0238">DNA-binding</keyword>
<feature type="compositionally biased region" description="Low complexity" evidence="6">
    <location>
        <begin position="130"/>
        <end position="142"/>
    </location>
</feature>
<comment type="subcellular location">
    <subcellularLocation>
        <location evidence="1">Nucleus</location>
    </subcellularLocation>
</comment>
<feature type="region of interest" description="Disordered" evidence="6">
    <location>
        <begin position="129"/>
        <end position="159"/>
    </location>
</feature>
<reference evidence="8 9" key="1">
    <citation type="journal article" date="2019" name="Nat. Plants">
        <title>Stout camphor tree genome fills gaps in understanding of flowering plant genome evolution.</title>
        <authorList>
            <person name="Chaw S.M."/>
            <person name="Liu Y.C."/>
            <person name="Wu Y.W."/>
            <person name="Wang H.Y."/>
            <person name="Lin C.I."/>
            <person name="Wu C.S."/>
            <person name="Ke H.M."/>
            <person name="Chang L.Y."/>
            <person name="Hsu C.Y."/>
            <person name="Yang H.T."/>
            <person name="Sudianto E."/>
            <person name="Hsu M.H."/>
            <person name="Wu K.P."/>
            <person name="Wang L.N."/>
            <person name="Leebens-Mack J.H."/>
            <person name="Tsai I.J."/>
        </authorList>
    </citation>
    <scope>NUCLEOTIDE SEQUENCE [LARGE SCALE GENOMIC DNA]</scope>
    <source>
        <strain evidence="9">cv. Chaw 1501</strain>
        <tissue evidence="8">Young leaves</tissue>
    </source>
</reference>
<evidence type="ECO:0000259" key="7">
    <source>
        <dbReference type="PROSITE" id="PS51294"/>
    </source>
</evidence>
<dbReference type="InterPro" id="IPR006447">
    <property type="entry name" value="Myb_dom_plants"/>
</dbReference>
<feature type="compositionally biased region" description="Low complexity" evidence="6">
    <location>
        <begin position="213"/>
        <end position="251"/>
    </location>
</feature>
<dbReference type="PROSITE" id="PS51294">
    <property type="entry name" value="HTH_MYB"/>
    <property type="match status" value="1"/>
</dbReference>
<feature type="compositionally biased region" description="Basic and acidic residues" evidence="6">
    <location>
        <begin position="143"/>
        <end position="159"/>
    </location>
</feature>
<evidence type="ECO:0000256" key="3">
    <source>
        <dbReference type="ARBA" id="ARBA00023125"/>
    </source>
</evidence>
<keyword evidence="4" id="KW-0804">Transcription</keyword>
<dbReference type="OrthoDB" id="1908613at2759"/>
<dbReference type="FunFam" id="1.10.10.60:FF:000002">
    <property type="entry name" value="Myb family transcription factor"/>
    <property type="match status" value="1"/>
</dbReference>
<dbReference type="GO" id="GO:0005634">
    <property type="term" value="C:nucleus"/>
    <property type="evidence" value="ECO:0007669"/>
    <property type="project" value="UniProtKB-SubCell"/>
</dbReference>
<feature type="domain" description="HTH myb-type" evidence="7">
    <location>
        <begin position="252"/>
        <end position="312"/>
    </location>
</feature>
<name>A0A3S3MPD3_9MAGN</name>
<dbReference type="NCBIfam" id="TIGR01557">
    <property type="entry name" value="myb_SHAQKYF"/>
    <property type="match status" value="1"/>
</dbReference>
<comment type="caution">
    <text evidence="8">The sequence shown here is derived from an EMBL/GenBank/DDBJ whole genome shotgun (WGS) entry which is preliminary data.</text>
</comment>
<evidence type="ECO:0000256" key="2">
    <source>
        <dbReference type="ARBA" id="ARBA00023015"/>
    </source>
</evidence>
<dbReference type="GO" id="GO:0003677">
    <property type="term" value="F:DNA binding"/>
    <property type="evidence" value="ECO:0007669"/>
    <property type="project" value="UniProtKB-KW"/>
</dbReference>
<evidence type="ECO:0000256" key="4">
    <source>
        <dbReference type="ARBA" id="ARBA00023163"/>
    </source>
</evidence>
<gene>
    <name evidence="8" type="ORF">CKAN_00578200</name>
</gene>
<organism evidence="8 9">
    <name type="scientific">Cinnamomum micranthum f. kanehirae</name>
    <dbReference type="NCBI Taxonomy" id="337451"/>
    <lineage>
        <taxon>Eukaryota</taxon>
        <taxon>Viridiplantae</taxon>
        <taxon>Streptophyta</taxon>
        <taxon>Embryophyta</taxon>
        <taxon>Tracheophyta</taxon>
        <taxon>Spermatophyta</taxon>
        <taxon>Magnoliopsida</taxon>
        <taxon>Magnoliidae</taxon>
        <taxon>Laurales</taxon>
        <taxon>Lauraceae</taxon>
        <taxon>Cinnamomum</taxon>
    </lineage>
</organism>
<keyword evidence="5" id="KW-0539">Nucleus</keyword>
<keyword evidence="2" id="KW-0805">Transcription regulation</keyword>
<dbReference type="Proteomes" id="UP000283530">
    <property type="component" value="Unassembled WGS sequence"/>
</dbReference>
<evidence type="ECO:0000313" key="9">
    <source>
        <dbReference type="Proteomes" id="UP000283530"/>
    </source>
</evidence>
<protein>
    <submittedName>
        <fullName evidence="8">Myb family transcription factor EFM</fullName>
    </submittedName>
</protein>
<dbReference type="PANTHER" id="PTHR31003">
    <property type="entry name" value="MYB FAMILY TRANSCRIPTION FACTOR"/>
    <property type="match status" value="1"/>
</dbReference>
<proteinExistence type="predicted"/>
<feature type="compositionally biased region" description="Low complexity" evidence="6">
    <location>
        <begin position="341"/>
        <end position="358"/>
    </location>
</feature>
<dbReference type="STRING" id="337451.A0A3S3MPD3"/>
<dbReference type="InterPro" id="IPR058673">
    <property type="entry name" value="HHO5-like_N"/>
</dbReference>
<dbReference type="InterPro" id="IPR001005">
    <property type="entry name" value="SANT/Myb"/>
</dbReference>
<keyword evidence="9" id="KW-1185">Reference proteome</keyword>
<evidence type="ECO:0000256" key="5">
    <source>
        <dbReference type="ARBA" id="ARBA00023242"/>
    </source>
</evidence>
<dbReference type="InterPro" id="IPR017930">
    <property type="entry name" value="Myb_dom"/>
</dbReference>